<feature type="compositionally biased region" description="Polar residues" evidence="1">
    <location>
        <begin position="358"/>
        <end position="368"/>
    </location>
</feature>
<gene>
    <name evidence="4" type="ORF">B0A52_02769</name>
</gene>
<dbReference type="EMBL" id="NAJM01000006">
    <property type="protein sequence ID" value="RVX73879.1"/>
    <property type="molecule type" value="Genomic_DNA"/>
</dbReference>
<keyword evidence="2" id="KW-0812">Transmembrane</keyword>
<dbReference type="OrthoDB" id="405906at2759"/>
<comment type="caution">
    <text evidence="4">The sequence shown here is derived from an EMBL/GenBank/DDBJ whole genome shotgun (WGS) entry which is preliminary data.</text>
</comment>
<keyword evidence="2" id="KW-1133">Transmembrane helix</keyword>
<evidence type="ECO:0000256" key="2">
    <source>
        <dbReference type="SAM" id="Phobius"/>
    </source>
</evidence>
<dbReference type="PANTHER" id="PTHR37013:SF3">
    <property type="entry name" value="INTEGRAL MEMBRANE PROTEIN (AFU_ORTHOLOGUE AFUA_1G05950)"/>
    <property type="match status" value="1"/>
</dbReference>
<feature type="region of interest" description="Disordered" evidence="1">
    <location>
        <begin position="275"/>
        <end position="295"/>
    </location>
</feature>
<dbReference type="Pfam" id="PF24802">
    <property type="entry name" value="DUF7703"/>
    <property type="match status" value="1"/>
</dbReference>
<feature type="region of interest" description="Disordered" evidence="1">
    <location>
        <begin position="358"/>
        <end position="383"/>
    </location>
</feature>
<protein>
    <recommendedName>
        <fullName evidence="3">DUF7703 domain-containing protein</fullName>
    </recommendedName>
</protein>
<evidence type="ECO:0000313" key="4">
    <source>
        <dbReference type="EMBL" id="RVX73879.1"/>
    </source>
</evidence>
<evidence type="ECO:0000256" key="1">
    <source>
        <dbReference type="SAM" id="MobiDB-lite"/>
    </source>
</evidence>
<dbReference type="Proteomes" id="UP000288859">
    <property type="component" value="Unassembled WGS sequence"/>
</dbReference>
<feature type="compositionally biased region" description="Polar residues" evidence="1">
    <location>
        <begin position="275"/>
        <end position="290"/>
    </location>
</feature>
<feature type="transmembrane region" description="Helical" evidence="2">
    <location>
        <begin position="212"/>
        <end position="237"/>
    </location>
</feature>
<reference evidence="4 5" key="1">
    <citation type="submission" date="2017-03" db="EMBL/GenBank/DDBJ databases">
        <title>Genomes of endolithic fungi from Antarctica.</title>
        <authorList>
            <person name="Coleine C."/>
            <person name="Masonjones S."/>
            <person name="Stajich J.E."/>
        </authorList>
    </citation>
    <scope>NUCLEOTIDE SEQUENCE [LARGE SCALE GENOMIC DNA]</scope>
    <source>
        <strain evidence="4 5">CCFEE 6314</strain>
    </source>
</reference>
<feature type="transmembrane region" description="Helical" evidence="2">
    <location>
        <begin position="128"/>
        <end position="149"/>
    </location>
</feature>
<sequence>MSASAPSTSSPGLGITGGYDGDSLALKVVIAFLLGLSMYNVVELQILIFGTFNKFRGLYFWSLVISSLGIIPYSLGFIFKYFSILTGGAKWFSVFLLSIGWYPMVTGQSVVLWSRLHLIVTGEKGDKILLYTKWMIIINAIVLHIPTTVLTCGSNSDTQTMVFVRGYNIMEKIQMCGFFLQEIILSSIYINETIRILRTSVQANTKRLMYQLMAINILIIIMDLALLGLECASLYILETTTKPVFYSIKLKLEFAILGKLVHFVGPRSGQNRASITFTDQEKSGGSQNGRSYYGADSNFGNMNDISEFVDLSKVESDAYKTPQTSGKSNNSTLRDNTEMDIDMEIARMEHLEKLPTNIRPQNGTIMTSRQRKQDLAGRNYEGG</sequence>
<feature type="transmembrane region" description="Helical" evidence="2">
    <location>
        <begin position="91"/>
        <end position="116"/>
    </location>
</feature>
<proteinExistence type="predicted"/>
<evidence type="ECO:0000313" key="5">
    <source>
        <dbReference type="Proteomes" id="UP000288859"/>
    </source>
</evidence>
<accession>A0A438NE03</accession>
<dbReference type="AlphaFoldDB" id="A0A438NE03"/>
<feature type="transmembrane region" description="Helical" evidence="2">
    <location>
        <begin position="24"/>
        <end position="46"/>
    </location>
</feature>
<keyword evidence="2" id="KW-0472">Membrane</keyword>
<evidence type="ECO:0000259" key="3">
    <source>
        <dbReference type="Pfam" id="PF24802"/>
    </source>
</evidence>
<dbReference type="InterPro" id="IPR056120">
    <property type="entry name" value="DUF7703"/>
</dbReference>
<organism evidence="4 5">
    <name type="scientific">Exophiala mesophila</name>
    <name type="common">Black yeast-like fungus</name>
    <dbReference type="NCBI Taxonomy" id="212818"/>
    <lineage>
        <taxon>Eukaryota</taxon>
        <taxon>Fungi</taxon>
        <taxon>Dikarya</taxon>
        <taxon>Ascomycota</taxon>
        <taxon>Pezizomycotina</taxon>
        <taxon>Eurotiomycetes</taxon>
        <taxon>Chaetothyriomycetidae</taxon>
        <taxon>Chaetothyriales</taxon>
        <taxon>Herpotrichiellaceae</taxon>
        <taxon>Exophiala</taxon>
    </lineage>
</organism>
<dbReference type="PANTHER" id="PTHR37013">
    <property type="entry name" value="INTEGRAL MEMBRANE PROTEIN (AFU_ORTHOLOGUE AFUA_1G05950)-RELATED"/>
    <property type="match status" value="1"/>
</dbReference>
<feature type="domain" description="DUF7703" evidence="3">
    <location>
        <begin position="28"/>
        <end position="264"/>
    </location>
</feature>
<name>A0A438NE03_EXOME</name>
<feature type="transmembrane region" description="Helical" evidence="2">
    <location>
        <begin position="58"/>
        <end position="79"/>
    </location>
</feature>